<comment type="similarity">
    <text evidence="7">Belongs to the TRAP transporter large permease family.</text>
</comment>
<dbReference type="EMBL" id="HG938354">
    <property type="protein sequence ID" value="CDN50960.1"/>
    <property type="molecule type" value="Genomic_DNA"/>
</dbReference>
<feature type="transmembrane region" description="Helical" evidence="7">
    <location>
        <begin position="303"/>
        <end position="325"/>
    </location>
</feature>
<feature type="domain" description="TRAP C4-dicarboxylate transport system permease DctM subunit" evidence="8">
    <location>
        <begin position="6"/>
        <end position="415"/>
    </location>
</feature>
<dbReference type="eggNOG" id="COG1593">
    <property type="taxonomic scope" value="Bacteria"/>
</dbReference>
<reference evidence="10" key="1">
    <citation type="journal article" date="2014" name="BMC Genomics">
        <title>Genome sequencing of two Neorhizobium galegae strains reveals a noeT gene responsible for the unusual acetylation of the nodulation factors.</title>
        <authorList>
            <person name="Osterman J."/>
            <person name="Marsh J."/>
            <person name="Laine P.K."/>
            <person name="Zeng Z."/>
            <person name="Alatalo E."/>
            <person name="Sullivan J.T."/>
            <person name="Young J.P."/>
            <person name="Thomas-Oates J."/>
            <person name="Paulin L."/>
            <person name="Lindstrom K."/>
        </authorList>
    </citation>
    <scope>NUCLEOTIDE SEQUENCE [LARGE SCALE GENOMIC DNA]</scope>
    <source>
        <strain evidence="10">HAMBI 540</strain>
    </source>
</reference>
<dbReference type="InterPro" id="IPR004681">
    <property type="entry name" value="TRAP_DctM"/>
</dbReference>
<dbReference type="InterPro" id="IPR010656">
    <property type="entry name" value="DctM"/>
</dbReference>
<accession>A0A068T0H3</accession>
<dbReference type="AlphaFoldDB" id="A0A068T0H3"/>
<evidence type="ECO:0000313" key="9">
    <source>
        <dbReference type="EMBL" id="CDN50960.1"/>
    </source>
</evidence>
<evidence type="ECO:0000313" key="10">
    <source>
        <dbReference type="Proteomes" id="UP000028181"/>
    </source>
</evidence>
<gene>
    <name evidence="9" type="primary">siaT</name>
    <name evidence="9" type="ORF">RG540_PA02820</name>
</gene>
<evidence type="ECO:0000256" key="3">
    <source>
        <dbReference type="ARBA" id="ARBA00022519"/>
    </source>
</evidence>
<comment type="caution">
    <text evidence="7">Lacks conserved residue(s) required for the propagation of feature annotation.</text>
</comment>
<dbReference type="PANTHER" id="PTHR33362">
    <property type="entry name" value="SIALIC ACID TRAP TRANSPORTER PERMEASE PROTEIN SIAT-RELATED"/>
    <property type="match status" value="1"/>
</dbReference>
<dbReference type="Proteomes" id="UP000028181">
    <property type="component" value="Plasmid pHAMBI540a"/>
</dbReference>
<geneLocation type="plasmid" evidence="10">
    <name>II</name>
</geneLocation>
<dbReference type="RefSeq" id="WP_041364151.1">
    <property type="nucleotide sequence ID" value="NZ_HG938354.1"/>
</dbReference>
<keyword evidence="7" id="KW-0813">Transport</keyword>
<feature type="transmembrane region" description="Helical" evidence="7">
    <location>
        <begin position="46"/>
        <end position="68"/>
    </location>
</feature>
<keyword evidence="10" id="KW-1185">Reference proteome</keyword>
<evidence type="ECO:0000256" key="4">
    <source>
        <dbReference type="ARBA" id="ARBA00022692"/>
    </source>
</evidence>
<feature type="transmembrane region" description="Helical" evidence="7">
    <location>
        <begin position="270"/>
        <end position="291"/>
    </location>
</feature>
<proteinExistence type="inferred from homology"/>
<evidence type="ECO:0000256" key="7">
    <source>
        <dbReference type="RuleBase" id="RU369079"/>
    </source>
</evidence>
<comment type="function">
    <text evidence="7">Part of the tripartite ATP-independent periplasmic (TRAP) transport system.</text>
</comment>
<name>A0A068T0H3_NEOGA</name>
<comment type="subunit">
    <text evidence="7">The complex comprises the extracytoplasmic solute receptor protein and the two transmembrane proteins.</text>
</comment>
<dbReference type="PANTHER" id="PTHR33362:SF3">
    <property type="entry name" value="SIALIC ACID TRAP TRANSPORTER PERMEASE PROTEIN SIAT"/>
    <property type="match status" value="1"/>
</dbReference>
<feature type="transmembrane region" description="Helical" evidence="7">
    <location>
        <begin position="164"/>
        <end position="187"/>
    </location>
</feature>
<evidence type="ECO:0000256" key="1">
    <source>
        <dbReference type="ARBA" id="ARBA00004429"/>
    </source>
</evidence>
<keyword evidence="5 7" id="KW-1133">Transmembrane helix</keyword>
<comment type="subcellular location">
    <subcellularLocation>
        <location evidence="1 7">Cell inner membrane</location>
        <topology evidence="1 7">Multi-pass membrane protein</topology>
    </subcellularLocation>
</comment>
<evidence type="ECO:0000256" key="2">
    <source>
        <dbReference type="ARBA" id="ARBA00022475"/>
    </source>
</evidence>
<keyword evidence="2" id="KW-1003">Cell membrane</keyword>
<dbReference type="KEGG" id="ngg:RG540_PA02820"/>
<dbReference type="GO" id="GO:0005886">
    <property type="term" value="C:plasma membrane"/>
    <property type="evidence" value="ECO:0007669"/>
    <property type="project" value="UniProtKB-SubCell"/>
</dbReference>
<dbReference type="GeneID" id="24261075"/>
<protein>
    <recommendedName>
        <fullName evidence="7">TRAP transporter large permease protein</fullName>
    </recommendedName>
</protein>
<evidence type="ECO:0000256" key="5">
    <source>
        <dbReference type="ARBA" id="ARBA00022989"/>
    </source>
</evidence>
<keyword evidence="6 7" id="KW-0472">Membrane</keyword>
<dbReference type="OrthoDB" id="7374726at2"/>
<feature type="transmembrane region" description="Helical" evidence="7">
    <location>
        <begin position="207"/>
        <end position="227"/>
    </location>
</feature>
<dbReference type="PIRSF" id="PIRSF006066">
    <property type="entry name" value="HI0050"/>
    <property type="match status" value="1"/>
</dbReference>
<keyword evidence="4 7" id="KW-0812">Transmembrane</keyword>
<dbReference type="GO" id="GO:0022857">
    <property type="term" value="F:transmembrane transporter activity"/>
    <property type="evidence" value="ECO:0007669"/>
    <property type="project" value="UniProtKB-UniRule"/>
</dbReference>
<organism evidence="9 10">
    <name type="scientific">Neorhizobium galegae bv. orientalis str. HAMBI 540</name>
    <dbReference type="NCBI Taxonomy" id="1028800"/>
    <lineage>
        <taxon>Bacteria</taxon>
        <taxon>Pseudomonadati</taxon>
        <taxon>Pseudomonadota</taxon>
        <taxon>Alphaproteobacteria</taxon>
        <taxon>Hyphomicrobiales</taxon>
        <taxon>Rhizobiaceae</taxon>
        <taxon>Rhizobium/Agrobacterium group</taxon>
        <taxon>Neorhizobium</taxon>
    </lineage>
</organism>
<feature type="transmembrane region" description="Helical" evidence="7">
    <location>
        <begin position="357"/>
        <end position="384"/>
    </location>
</feature>
<feature type="transmembrane region" description="Helical" evidence="7">
    <location>
        <begin position="396"/>
        <end position="417"/>
    </location>
</feature>
<dbReference type="NCBIfam" id="TIGR00786">
    <property type="entry name" value="dctM"/>
    <property type="match status" value="1"/>
</dbReference>
<feature type="transmembrane region" description="Helical" evidence="7">
    <location>
        <begin position="239"/>
        <end position="258"/>
    </location>
</feature>
<sequence length="426" mass="44839">MSLVLLVLFLVMSAFGVPLAVALGLASVLAIVFFTSTPIDLLAQSMFSAMNSFLLVAVPLFILVGVLMERGHVAEKLFDFAEAIVGWLPGGLGHVNVASSVIFGGVSGSSVADIASIGAIEIKAMERHGFPKGYAVGMTLCTSTLSSIIPPSILIVIAGSIANASIGTLLVAGLIPGLFIALMFMVFNHFYAVRYGYNPSKPFNMRLVVTTGIAAILPMLTPVILLIGIVDGYFTPTEAAGIAVLYTLFLSVILYRTISLRELPTIFIETARTSGTILFIAATAKLAAWVFTFDGLPAQVATFLAAISTGPTMVLVLIFLFLIVVGMFMDAIAAMFILIPVLMPSAVSLGVDPIHFLIVMVITLTLGLVTPPVGVCLFAVAQVAKMSIEDVIKGSLAPMSILVGAILALVLFPQLTLTPIRLLGLY</sequence>
<dbReference type="PATRIC" id="fig|1028800.3.peg.4895"/>
<feature type="transmembrane region" description="Helical" evidence="7">
    <location>
        <begin position="133"/>
        <end position="158"/>
    </location>
</feature>
<dbReference type="HOGENOM" id="CLU_019824_4_1_5"/>
<dbReference type="Pfam" id="PF06808">
    <property type="entry name" value="DctM"/>
    <property type="match status" value="1"/>
</dbReference>
<keyword evidence="9" id="KW-0614">Plasmid</keyword>
<evidence type="ECO:0000256" key="6">
    <source>
        <dbReference type="ARBA" id="ARBA00023136"/>
    </source>
</evidence>
<feature type="transmembrane region" description="Helical" evidence="7">
    <location>
        <begin position="332"/>
        <end position="351"/>
    </location>
</feature>
<evidence type="ECO:0000259" key="8">
    <source>
        <dbReference type="Pfam" id="PF06808"/>
    </source>
</evidence>
<keyword evidence="3 7" id="KW-0997">Cell inner membrane</keyword>